<keyword evidence="2" id="KW-0812">Transmembrane</keyword>
<dbReference type="Gramene" id="ONK74150">
    <property type="protein sequence ID" value="ONK74150"/>
    <property type="gene ID" value="A4U43_C03F3280"/>
</dbReference>
<keyword evidence="2" id="KW-1133">Transmembrane helix</keyword>
<proteinExistence type="predicted"/>
<name>A0A5P1FC67_ASPOF</name>
<gene>
    <name evidence="3" type="ORF">A4U43_C03F3280</name>
</gene>
<evidence type="ECO:0000313" key="4">
    <source>
        <dbReference type="Proteomes" id="UP000243459"/>
    </source>
</evidence>
<feature type="compositionally biased region" description="Basic residues" evidence="1">
    <location>
        <begin position="309"/>
        <end position="327"/>
    </location>
</feature>
<evidence type="ECO:0000313" key="3">
    <source>
        <dbReference type="EMBL" id="ONK74150.1"/>
    </source>
</evidence>
<evidence type="ECO:0000256" key="2">
    <source>
        <dbReference type="SAM" id="Phobius"/>
    </source>
</evidence>
<evidence type="ECO:0000256" key="1">
    <source>
        <dbReference type="SAM" id="MobiDB-lite"/>
    </source>
</evidence>
<keyword evidence="2" id="KW-0472">Membrane</keyword>
<feature type="region of interest" description="Disordered" evidence="1">
    <location>
        <begin position="281"/>
        <end position="327"/>
    </location>
</feature>
<keyword evidence="4" id="KW-1185">Reference proteome</keyword>
<dbReference type="Proteomes" id="UP000243459">
    <property type="component" value="Chromosome 3"/>
</dbReference>
<feature type="compositionally biased region" description="Pro residues" evidence="1">
    <location>
        <begin position="289"/>
        <end position="300"/>
    </location>
</feature>
<dbReference type="EMBL" id="CM007383">
    <property type="protein sequence ID" value="ONK74150.1"/>
    <property type="molecule type" value="Genomic_DNA"/>
</dbReference>
<organism evidence="3 4">
    <name type="scientific">Asparagus officinalis</name>
    <name type="common">Garden asparagus</name>
    <dbReference type="NCBI Taxonomy" id="4686"/>
    <lineage>
        <taxon>Eukaryota</taxon>
        <taxon>Viridiplantae</taxon>
        <taxon>Streptophyta</taxon>
        <taxon>Embryophyta</taxon>
        <taxon>Tracheophyta</taxon>
        <taxon>Spermatophyta</taxon>
        <taxon>Magnoliopsida</taxon>
        <taxon>Liliopsida</taxon>
        <taxon>Asparagales</taxon>
        <taxon>Asparagaceae</taxon>
        <taxon>Asparagoideae</taxon>
        <taxon>Asparagus</taxon>
    </lineage>
</organism>
<reference evidence="4" key="1">
    <citation type="journal article" date="2017" name="Nat. Commun.">
        <title>The asparagus genome sheds light on the origin and evolution of a young Y chromosome.</title>
        <authorList>
            <person name="Harkess A."/>
            <person name="Zhou J."/>
            <person name="Xu C."/>
            <person name="Bowers J.E."/>
            <person name="Van der Hulst R."/>
            <person name="Ayyampalayam S."/>
            <person name="Mercati F."/>
            <person name="Riccardi P."/>
            <person name="McKain M.R."/>
            <person name="Kakrana A."/>
            <person name="Tang H."/>
            <person name="Ray J."/>
            <person name="Groenendijk J."/>
            <person name="Arikit S."/>
            <person name="Mathioni S.M."/>
            <person name="Nakano M."/>
            <person name="Shan H."/>
            <person name="Telgmann-Rauber A."/>
            <person name="Kanno A."/>
            <person name="Yue Z."/>
            <person name="Chen H."/>
            <person name="Li W."/>
            <person name="Chen Y."/>
            <person name="Xu X."/>
            <person name="Zhang Y."/>
            <person name="Luo S."/>
            <person name="Chen H."/>
            <person name="Gao J."/>
            <person name="Mao Z."/>
            <person name="Pires J.C."/>
            <person name="Luo M."/>
            <person name="Kudrna D."/>
            <person name="Wing R.A."/>
            <person name="Meyers B.C."/>
            <person name="Yi K."/>
            <person name="Kong H."/>
            <person name="Lavrijsen P."/>
            <person name="Sunseri F."/>
            <person name="Falavigna A."/>
            <person name="Ye Y."/>
            <person name="Leebens-Mack J.H."/>
            <person name="Chen G."/>
        </authorList>
    </citation>
    <scope>NUCLEOTIDE SEQUENCE [LARGE SCALE GENOMIC DNA]</scope>
    <source>
        <strain evidence="4">cv. DH0086</strain>
    </source>
</reference>
<sequence length="327" mass="36290">MLEEQVNGDGEVMPCCCYMAHTYISVAATWLINCRIPVQLYVRSVGEEIEDIEDASAMDSWDKISYINRPVENQGFAVSLSDASSVFDSIKSLSQSDGRWRYDSSSAESSTYVAVAETTLEALAGVVSLVDPEVDQSRESRGTYFTPFEKSNKVKRRFCFEEESKSGSQFTVRIAVLKTHSGVALTSLHSSTPTRFQKPPPPPAYLSGSSKVSDKTGTATYECLSTVRILLHSRIQRQQISPIPFRHVPSNVIIAVTSAAAVFLFPAIIYYAVLRHRQPPPSASLLRPRTPPPPPPPPPTTQSGTSKPSPRRRLHRLPRILRSPRRR</sequence>
<feature type="transmembrane region" description="Helical" evidence="2">
    <location>
        <begin position="252"/>
        <end position="273"/>
    </location>
</feature>
<feature type="region of interest" description="Disordered" evidence="1">
    <location>
        <begin position="190"/>
        <end position="211"/>
    </location>
</feature>
<protein>
    <submittedName>
        <fullName evidence="3">Uncharacterized protein</fullName>
    </submittedName>
</protein>
<dbReference type="AlphaFoldDB" id="A0A5P1FC67"/>
<accession>A0A5P1FC67</accession>